<comment type="subcellular location">
    <subcellularLocation>
        <location evidence="2">Cytoplasm</location>
    </subcellularLocation>
    <subcellularLocation>
        <location evidence="1">Nucleus</location>
    </subcellularLocation>
</comment>
<organism evidence="11 12">
    <name type="scientific">Owenia fusiformis</name>
    <name type="common">Polychaete worm</name>
    <dbReference type="NCBI Taxonomy" id="6347"/>
    <lineage>
        <taxon>Eukaryota</taxon>
        <taxon>Metazoa</taxon>
        <taxon>Spiralia</taxon>
        <taxon>Lophotrochozoa</taxon>
        <taxon>Annelida</taxon>
        <taxon>Polychaeta</taxon>
        <taxon>Sedentaria</taxon>
        <taxon>Canalipalpata</taxon>
        <taxon>Sabellida</taxon>
        <taxon>Oweniida</taxon>
        <taxon>Oweniidae</taxon>
        <taxon>Owenia</taxon>
    </lineage>
</organism>
<dbReference type="PANTHER" id="PTHR12598">
    <property type="entry name" value="COPPER HOMEOSTASIS PROTEIN CUTC"/>
    <property type="match status" value="1"/>
</dbReference>
<dbReference type="InterPro" id="IPR036822">
    <property type="entry name" value="CutC-like_dom_sf"/>
</dbReference>
<dbReference type="AlphaFoldDB" id="A0A8J1XET7"/>
<dbReference type="InterPro" id="IPR005627">
    <property type="entry name" value="CutC-like"/>
</dbReference>
<dbReference type="FunFam" id="3.20.20.380:FF:000002">
    <property type="entry name" value="copper homeostasis protein cutC homolog"/>
    <property type="match status" value="1"/>
</dbReference>
<dbReference type="Pfam" id="PF03932">
    <property type="entry name" value="CutC"/>
    <property type="match status" value="1"/>
</dbReference>
<dbReference type="OrthoDB" id="7392499at2759"/>
<evidence type="ECO:0000313" key="11">
    <source>
        <dbReference type="EMBL" id="CAH1784205.1"/>
    </source>
</evidence>
<evidence type="ECO:0000256" key="6">
    <source>
        <dbReference type="ARBA" id="ARBA00022490"/>
    </source>
</evidence>
<evidence type="ECO:0000256" key="4">
    <source>
        <dbReference type="ARBA" id="ARBA00011881"/>
    </source>
</evidence>
<dbReference type="Proteomes" id="UP000749559">
    <property type="component" value="Unassembled WGS sequence"/>
</dbReference>
<keyword evidence="6" id="KW-0963">Cytoplasm</keyword>
<dbReference type="EMBL" id="CAIIXF020000005">
    <property type="protein sequence ID" value="CAH1784205.1"/>
    <property type="molecule type" value="Genomic_DNA"/>
</dbReference>
<keyword evidence="7" id="KW-0479">Metal-binding</keyword>
<reference evidence="11" key="1">
    <citation type="submission" date="2022-03" db="EMBL/GenBank/DDBJ databases">
        <authorList>
            <person name="Martin C."/>
        </authorList>
    </citation>
    <scope>NUCLEOTIDE SEQUENCE</scope>
</reference>
<evidence type="ECO:0000256" key="5">
    <source>
        <dbReference type="ARBA" id="ARBA00019014"/>
    </source>
</evidence>
<protein>
    <recommendedName>
        <fullName evidence="5">Copper homeostasis protein cutC homolog</fullName>
    </recommendedName>
</protein>
<keyword evidence="9" id="KW-0539">Nucleus</keyword>
<dbReference type="GO" id="GO:0005634">
    <property type="term" value="C:nucleus"/>
    <property type="evidence" value="ECO:0007669"/>
    <property type="project" value="UniProtKB-SubCell"/>
</dbReference>
<dbReference type="Gene3D" id="3.20.20.380">
    <property type="entry name" value="Copper homeostasis (CutC) domain"/>
    <property type="match status" value="1"/>
</dbReference>
<keyword evidence="8" id="KW-0186">Copper</keyword>
<dbReference type="SUPFAM" id="SSF110395">
    <property type="entry name" value="CutC-like"/>
    <property type="match status" value="1"/>
</dbReference>
<comment type="caution">
    <text evidence="11">The sequence shown here is derived from an EMBL/GenBank/DDBJ whole genome shotgun (WGS) entry which is preliminary data.</text>
</comment>
<comment type="function">
    <text evidence="10">May play a role in copper homeostasis. Can bind one Cu(1+) per subunit.</text>
</comment>
<evidence type="ECO:0000256" key="8">
    <source>
        <dbReference type="ARBA" id="ARBA00023008"/>
    </source>
</evidence>
<evidence type="ECO:0000256" key="7">
    <source>
        <dbReference type="ARBA" id="ARBA00022723"/>
    </source>
</evidence>
<evidence type="ECO:0000256" key="10">
    <source>
        <dbReference type="ARBA" id="ARBA00055012"/>
    </source>
</evidence>
<evidence type="ECO:0000313" key="12">
    <source>
        <dbReference type="Proteomes" id="UP000749559"/>
    </source>
</evidence>
<evidence type="ECO:0000256" key="3">
    <source>
        <dbReference type="ARBA" id="ARBA00007768"/>
    </source>
</evidence>
<sequence length="247" mass="26878">MEVCIDSVASAINAEKGGAIRVELCANLMEGGTTPSLGMLKTVKEFTNLPVFVMIRPRGGDFLYTDAEVTVMKNDITALKTAGADGFVIGVLTEEGEIDKDTCRQLIGLCRPRPVTFHRAIDMCKRYETALETIIQLGCERVLTSGLENSALEGVPVIKNMVDIAKERIIVMPGGGINERNLQRILDGTGAKEFHCSARSTIPSNMSYRNTAVAMGASISPPEFQRKITDIDKVRKLVYIAKGVTHD</sequence>
<dbReference type="PANTHER" id="PTHR12598:SF0">
    <property type="entry name" value="COPPER HOMEOSTASIS PROTEIN CUTC HOMOLOG"/>
    <property type="match status" value="1"/>
</dbReference>
<comment type="similarity">
    <text evidence="3">Belongs to the CutC family.</text>
</comment>
<evidence type="ECO:0000256" key="1">
    <source>
        <dbReference type="ARBA" id="ARBA00004123"/>
    </source>
</evidence>
<keyword evidence="12" id="KW-1185">Reference proteome</keyword>
<comment type="subunit">
    <text evidence="4">Homotetramer.</text>
</comment>
<evidence type="ECO:0000256" key="9">
    <source>
        <dbReference type="ARBA" id="ARBA00023242"/>
    </source>
</evidence>
<proteinExistence type="inferred from homology"/>
<dbReference type="GO" id="GO:0005737">
    <property type="term" value="C:cytoplasm"/>
    <property type="evidence" value="ECO:0007669"/>
    <property type="project" value="UniProtKB-SubCell"/>
</dbReference>
<evidence type="ECO:0000256" key="2">
    <source>
        <dbReference type="ARBA" id="ARBA00004496"/>
    </source>
</evidence>
<dbReference type="HAMAP" id="MF_00795">
    <property type="entry name" value="CutC"/>
    <property type="match status" value="1"/>
</dbReference>
<gene>
    <name evidence="11" type="ORF">OFUS_LOCUS10444</name>
</gene>
<name>A0A8J1XET7_OWEFU</name>
<accession>A0A8J1XET7</accession>
<dbReference type="GO" id="GO:0005507">
    <property type="term" value="F:copper ion binding"/>
    <property type="evidence" value="ECO:0007669"/>
    <property type="project" value="TreeGrafter"/>
</dbReference>